<protein>
    <submittedName>
        <fullName evidence="2">Lactate utilization protein B/C</fullName>
    </submittedName>
</protein>
<dbReference type="RefSeq" id="WP_013768348.1">
    <property type="nucleotide sequence ID" value="NC_015510.1"/>
</dbReference>
<reference evidence="2 3" key="1">
    <citation type="journal article" date="2011" name="Stand. Genomic Sci.">
        <title>Complete genome sequence of Haliscomenobacter hydrossis type strain (O).</title>
        <authorList>
            <consortium name="US DOE Joint Genome Institute (JGI-PGF)"/>
            <person name="Daligault H."/>
            <person name="Lapidus A."/>
            <person name="Zeytun A."/>
            <person name="Nolan M."/>
            <person name="Lucas S."/>
            <person name="Del Rio T.G."/>
            <person name="Tice H."/>
            <person name="Cheng J.F."/>
            <person name="Tapia R."/>
            <person name="Han C."/>
            <person name="Goodwin L."/>
            <person name="Pitluck S."/>
            <person name="Liolios K."/>
            <person name="Pagani I."/>
            <person name="Ivanova N."/>
            <person name="Huntemann M."/>
            <person name="Mavromatis K."/>
            <person name="Mikhailova N."/>
            <person name="Pati A."/>
            <person name="Chen A."/>
            <person name="Palaniappan K."/>
            <person name="Land M."/>
            <person name="Hauser L."/>
            <person name="Brambilla E.M."/>
            <person name="Rohde M."/>
            <person name="Verbarg S."/>
            <person name="Goker M."/>
            <person name="Bristow J."/>
            <person name="Eisen J.A."/>
            <person name="Markowitz V."/>
            <person name="Hugenholtz P."/>
            <person name="Kyrpides N.C."/>
            <person name="Klenk H.P."/>
            <person name="Woyke T."/>
        </authorList>
    </citation>
    <scope>NUCLEOTIDE SEQUENCE [LARGE SCALE GENOMIC DNA]</scope>
    <source>
        <strain evidence="3">ATCC 27775 / DSM 1100 / LMG 10767 / O</strain>
    </source>
</reference>
<evidence type="ECO:0000313" key="3">
    <source>
        <dbReference type="Proteomes" id="UP000008461"/>
    </source>
</evidence>
<dbReference type="STRING" id="760192.Halhy_5998"/>
<feature type="domain" description="LUD" evidence="1">
    <location>
        <begin position="96"/>
        <end position="193"/>
    </location>
</feature>
<dbReference type="Proteomes" id="UP000008461">
    <property type="component" value="Chromosome"/>
</dbReference>
<dbReference type="InterPro" id="IPR037171">
    <property type="entry name" value="NagB/RpiA_transferase-like"/>
</dbReference>
<dbReference type="OrthoDB" id="9794157at2"/>
<proteinExistence type="predicted"/>
<dbReference type="PANTHER" id="PTHR43682:SF1">
    <property type="entry name" value="LACTATE UTILIZATION PROTEIN C"/>
    <property type="match status" value="1"/>
</dbReference>
<dbReference type="KEGG" id="hhy:Halhy_5998"/>
<accession>F4L1C4</accession>
<dbReference type="HOGENOM" id="CLU_090664_2_0_10"/>
<sequence>MSNARDQILARVKANQPKDERPLPDLSSFPARTTEMLDQFMTVLSLIGGKVLRVADYVAIEAYLRENPYPGRMVTSIPTLYSIAEPIPAPTDPHALANVELAIISGEFGVAENGAIWVTEANFGQRVAPFICQHLAVVLPVDQFCANMHQAYQRLQGVDYGFGVFIAGPSKTADIEQSLVLGAHGARTMTAFLIDN</sequence>
<dbReference type="PANTHER" id="PTHR43682">
    <property type="entry name" value="LACTATE UTILIZATION PROTEIN C"/>
    <property type="match status" value="1"/>
</dbReference>
<keyword evidence="3" id="KW-1185">Reference proteome</keyword>
<gene>
    <name evidence="2" type="ordered locus">Halhy_5998</name>
</gene>
<name>F4L1C4_HALH1</name>
<reference key="2">
    <citation type="submission" date="2011-04" db="EMBL/GenBank/DDBJ databases">
        <title>Complete sequence of chromosome of Haliscomenobacter hydrossis DSM 1100.</title>
        <authorList>
            <consortium name="US DOE Joint Genome Institute (JGI-PGF)"/>
            <person name="Lucas S."/>
            <person name="Han J."/>
            <person name="Lapidus A."/>
            <person name="Bruce D."/>
            <person name="Goodwin L."/>
            <person name="Pitluck S."/>
            <person name="Peters L."/>
            <person name="Kyrpides N."/>
            <person name="Mavromatis K."/>
            <person name="Ivanova N."/>
            <person name="Ovchinnikova G."/>
            <person name="Pagani I."/>
            <person name="Daligault H."/>
            <person name="Detter J.C."/>
            <person name="Han C."/>
            <person name="Land M."/>
            <person name="Hauser L."/>
            <person name="Markowitz V."/>
            <person name="Cheng J.-F."/>
            <person name="Hugenholtz P."/>
            <person name="Woyke T."/>
            <person name="Wu D."/>
            <person name="Verbarg S."/>
            <person name="Frueling A."/>
            <person name="Brambilla E."/>
            <person name="Klenk H.-P."/>
            <person name="Eisen J.A."/>
        </authorList>
    </citation>
    <scope>NUCLEOTIDE SEQUENCE</scope>
    <source>
        <strain>DSM 1100</strain>
    </source>
</reference>
<evidence type="ECO:0000259" key="1">
    <source>
        <dbReference type="Pfam" id="PF02589"/>
    </source>
</evidence>
<dbReference type="EMBL" id="CP002691">
    <property type="protein sequence ID" value="AEE53821.1"/>
    <property type="molecule type" value="Genomic_DNA"/>
</dbReference>
<dbReference type="Pfam" id="PF02589">
    <property type="entry name" value="LUD_dom"/>
    <property type="match status" value="1"/>
</dbReference>
<dbReference type="InterPro" id="IPR024185">
    <property type="entry name" value="FTHF_cligase-like_sf"/>
</dbReference>
<dbReference type="SUPFAM" id="SSF100950">
    <property type="entry name" value="NagB/RpiA/CoA transferase-like"/>
    <property type="match status" value="1"/>
</dbReference>
<dbReference type="Gene3D" id="3.40.50.10420">
    <property type="entry name" value="NagB/RpiA/CoA transferase-like"/>
    <property type="match status" value="1"/>
</dbReference>
<evidence type="ECO:0000313" key="2">
    <source>
        <dbReference type="EMBL" id="AEE53821.1"/>
    </source>
</evidence>
<dbReference type="eggNOG" id="COG1556">
    <property type="taxonomic scope" value="Bacteria"/>
</dbReference>
<dbReference type="AlphaFoldDB" id="F4L1C4"/>
<dbReference type="InterPro" id="IPR003741">
    <property type="entry name" value="LUD_dom"/>
</dbReference>
<organism evidence="2 3">
    <name type="scientific">Haliscomenobacter hydrossis (strain ATCC 27775 / DSM 1100 / LMG 10767 / O)</name>
    <dbReference type="NCBI Taxonomy" id="760192"/>
    <lineage>
        <taxon>Bacteria</taxon>
        <taxon>Pseudomonadati</taxon>
        <taxon>Bacteroidota</taxon>
        <taxon>Saprospiria</taxon>
        <taxon>Saprospirales</taxon>
        <taxon>Haliscomenobacteraceae</taxon>
        <taxon>Haliscomenobacter</taxon>
    </lineage>
</organism>